<evidence type="ECO:0000313" key="2">
    <source>
        <dbReference type="EMBL" id="GBR77045.1"/>
    </source>
</evidence>
<dbReference type="InterPro" id="IPR010359">
    <property type="entry name" value="IrrE_HExxH"/>
</dbReference>
<dbReference type="InterPro" id="IPR052345">
    <property type="entry name" value="Rad_response_metalloprotease"/>
</dbReference>
<proteinExistence type="predicted"/>
<organism evidence="2 3">
    <name type="scientific">Candidatus Termititenax persephonae</name>
    <dbReference type="NCBI Taxonomy" id="2218525"/>
    <lineage>
        <taxon>Bacteria</taxon>
        <taxon>Bacillati</taxon>
        <taxon>Candidatus Margulisiibacteriota</taxon>
        <taxon>Candidatus Termititenacia</taxon>
        <taxon>Candidatus Termititenacales</taxon>
        <taxon>Candidatus Termititenacaceae</taxon>
        <taxon>Candidatus Termititenax</taxon>
    </lineage>
</organism>
<evidence type="ECO:0000259" key="1">
    <source>
        <dbReference type="Pfam" id="PF06114"/>
    </source>
</evidence>
<protein>
    <recommendedName>
        <fullName evidence="1">IrrE N-terminal-like domain-containing protein</fullName>
    </recommendedName>
</protein>
<keyword evidence="3" id="KW-1185">Reference proteome</keyword>
<dbReference type="PANTHER" id="PTHR43236:SF1">
    <property type="entry name" value="BLL7220 PROTEIN"/>
    <property type="match status" value="1"/>
</dbReference>
<evidence type="ECO:0000313" key="3">
    <source>
        <dbReference type="Proteomes" id="UP000275925"/>
    </source>
</evidence>
<feature type="domain" description="IrrE N-terminal-like" evidence="1">
    <location>
        <begin position="81"/>
        <end position="196"/>
    </location>
</feature>
<dbReference type="PANTHER" id="PTHR43236">
    <property type="entry name" value="ANTITOXIN HIGA1"/>
    <property type="match status" value="1"/>
</dbReference>
<dbReference type="AlphaFoldDB" id="A0A388TJQ5"/>
<name>A0A388TJQ5_9BACT</name>
<gene>
    <name evidence="2" type="ORF">NO2_1501</name>
</gene>
<reference evidence="2 3" key="1">
    <citation type="journal article" date="2019" name="ISME J.">
        <title>Genome analyses of uncultured TG2/ZB3 bacteria in 'Margulisbacteria' specifically attached to ectosymbiotic spirochetes of protists in the termite gut.</title>
        <authorList>
            <person name="Utami Y.D."/>
            <person name="Kuwahara H."/>
            <person name="Igai K."/>
            <person name="Murakami T."/>
            <person name="Sugaya K."/>
            <person name="Morikawa T."/>
            <person name="Nagura Y."/>
            <person name="Yuki M."/>
            <person name="Deevong P."/>
            <person name="Inoue T."/>
            <person name="Kihara K."/>
            <person name="Lo N."/>
            <person name="Yamada A."/>
            <person name="Ohkuma M."/>
            <person name="Hongoh Y."/>
        </authorList>
    </citation>
    <scope>NUCLEOTIDE SEQUENCE [LARGE SCALE GENOMIC DNA]</scope>
    <source>
        <strain evidence="2">NkOx7-02</strain>
    </source>
</reference>
<accession>A0A388TJQ5</accession>
<dbReference type="Pfam" id="PF06114">
    <property type="entry name" value="Peptidase_M78"/>
    <property type="match status" value="1"/>
</dbReference>
<sequence>MESINYVQNLAKEQIKKSAECAYNALNENDIFPVPIDRILEMRLGYRIIPILRLKMDLGIDSFITKDKELYIDENTYMAANSQRYRFSLAHELGHIFLHGKLFENISCLADFISFYKTISGYILDTIEMQANSFASFFLCPYNRISTAIQEFIIKPFNNYGIKEVSLSDIEEIAYTYQIAKIAEYFAVSNQAMSIRMIKYFRDKL</sequence>
<dbReference type="EMBL" id="BGZO01000090">
    <property type="protein sequence ID" value="GBR77045.1"/>
    <property type="molecule type" value="Genomic_DNA"/>
</dbReference>
<dbReference type="Gene3D" id="1.10.10.2910">
    <property type="match status" value="1"/>
</dbReference>
<comment type="caution">
    <text evidence="2">The sequence shown here is derived from an EMBL/GenBank/DDBJ whole genome shotgun (WGS) entry which is preliminary data.</text>
</comment>
<dbReference type="Proteomes" id="UP000275925">
    <property type="component" value="Unassembled WGS sequence"/>
</dbReference>